<comment type="caution">
    <text evidence="3">The sequence shown here is derived from an EMBL/GenBank/DDBJ whole genome shotgun (WGS) entry which is preliminary data.</text>
</comment>
<dbReference type="PANTHER" id="PTHR10039:SF14">
    <property type="entry name" value="NACHT DOMAIN-CONTAINING PROTEIN"/>
    <property type="match status" value="1"/>
</dbReference>
<protein>
    <recommendedName>
        <fullName evidence="2">Nephrocystin 3-like N-terminal domain-containing protein</fullName>
    </recommendedName>
</protein>
<gene>
    <name evidence="3" type="ORF">H1R20_g2112</name>
</gene>
<sequence length="654" mass="73460">MLAHEIGSIHPQAIPKIVEAMDQCHCTSLENHLEKYILEPLRSLNRQQPLVIIIDAMDEWRDHPTFIKALAHLNSQSHVVKFFITDRLNPCASHLPGIEKISIRTYALGPISKEVIKTYFHKHLETVPWEDGRMATPSDVDKLTELSGGLPVWAATVIGLLSHRLSESPPHEILEEIVGSRRQVGGSDGLGELYCNALLRLFRSPEDQRQLRRYLGASIGLQEALSPFDFSMLAEIRTHLINRIQFDLSALQTRSPPLGSEGMVHPATTLFHMSFLEYVQATTTESSFSISTLDSHSTLGLSCLKQLTGLPSSSHHVSDLYNHQHYAMKYWPFHVFKGTPRSHERWSQTEHCSTLRKITAETQRQWAALFLESLVPGKMDTTMMDNIGSEDGMVSILSKLANSLDKIGQDCWEFQVACLEVAIRIDDGDAEVWSQLGKCYKVRGSRTGILQMHEEAVVAFQHALHIQTNRHPDHAKSLNNIAAALMSCYKQNGDRDILSKAISCHQEALALRPAPHPDRSTSLNNLAIALQSLYRCNGSIGTLTEVISLHREALGLRPQPHPARPISLNNLAFALRCQFDQNGSVDVLNEAISLWRELLALHPPGHRYQQVVVHCLAELLEKRYEVTGDNQDKGEIEHLKTQLALLHQQEKAKK</sequence>
<dbReference type="OrthoDB" id="3224744at2759"/>
<evidence type="ECO:0000313" key="4">
    <source>
        <dbReference type="Proteomes" id="UP001140091"/>
    </source>
</evidence>
<dbReference type="InterPro" id="IPR027417">
    <property type="entry name" value="P-loop_NTPase"/>
</dbReference>
<name>A0A9W8JQG3_9AGAR</name>
<dbReference type="InterPro" id="IPR011990">
    <property type="entry name" value="TPR-like_helical_dom_sf"/>
</dbReference>
<dbReference type="EMBL" id="JANBPK010000707">
    <property type="protein sequence ID" value="KAJ2934990.1"/>
    <property type="molecule type" value="Genomic_DNA"/>
</dbReference>
<accession>A0A9W8JQG3</accession>
<evidence type="ECO:0000259" key="2">
    <source>
        <dbReference type="Pfam" id="PF24883"/>
    </source>
</evidence>
<organism evidence="3 4">
    <name type="scientific">Candolleomyces eurysporus</name>
    <dbReference type="NCBI Taxonomy" id="2828524"/>
    <lineage>
        <taxon>Eukaryota</taxon>
        <taxon>Fungi</taxon>
        <taxon>Dikarya</taxon>
        <taxon>Basidiomycota</taxon>
        <taxon>Agaricomycotina</taxon>
        <taxon>Agaricomycetes</taxon>
        <taxon>Agaricomycetidae</taxon>
        <taxon>Agaricales</taxon>
        <taxon>Agaricineae</taxon>
        <taxon>Psathyrellaceae</taxon>
        <taxon>Candolleomyces</taxon>
    </lineage>
</organism>
<proteinExistence type="predicted"/>
<reference evidence="3" key="1">
    <citation type="submission" date="2022-06" db="EMBL/GenBank/DDBJ databases">
        <title>Genome Sequence of Candolleomyces eurysporus.</title>
        <authorList>
            <person name="Buettner E."/>
        </authorList>
    </citation>
    <scope>NUCLEOTIDE SEQUENCE</scope>
    <source>
        <strain evidence="3">VTCC 930004</strain>
    </source>
</reference>
<feature type="domain" description="Nephrocystin 3-like N-terminal" evidence="2">
    <location>
        <begin position="2"/>
        <end position="87"/>
    </location>
</feature>
<dbReference type="Gene3D" id="1.25.40.10">
    <property type="entry name" value="Tetratricopeptide repeat domain"/>
    <property type="match status" value="2"/>
</dbReference>
<feature type="non-terminal residue" evidence="3">
    <location>
        <position position="654"/>
    </location>
</feature>
<dbReference type="SUPFAM" id="SSF48452">
    <property type="entry name" value="TPR-like"/>
    <property type="match status" value="1"/>
</dbReference>
<dbReference type="Pfam" id="PF13374">
    <property type="entry name" value="TPR_10"/>
    <property type="match status" value="3"/>
</dbReference>
<evidence type="ECO:0000313" key="3">
    <source>
        <dbReference type="EMBL" id="KAJ2934990.1"/>
    </source>
</evidence>
<keyword evidence="1" id="KW-0677">Repeat</keyword>
<keyword evidence="4" id="KW-1185">Reference proteome</keyword>
<dbReference type="InterPro" id="IPR056884">
    <property type="entry name" value="NPHP3-like_N"/>
</dbReference>
<dbReference type="Proteomes" id="UP001140091">
    <property type="component" value="Unassembled WGS sequence"/>
</dbReference>
<evidence type="ECO:0000256" key="1">
    <source>
        <dbReference type="ARBA" id="ARBA00022737"/>
    </source>
</evidence>
<dbReference type="Pfam" id="PF24883">
    <property type="entry name" value="NPHP3_N"/>
    <property type="match status" value="1"/>
</dbReference>
<dbReference type="SUPFAM" id="SSF52540">
    <property type="entry name" value="P-loop containing nucleoside triphosphate hydrolases"/>
    <property type="match status" value="1"/>
</dbReference>
<dbReference type="AlphaFoldDB" id="A0A9W8JQG3"/>
<dbReference type="PANTHER" id="PTHR10039">
    <property type="entry name" value="AMELOGENIN"/>
    <property type="match status" value="1"/>
</dbReference>